<dbReference type="RefSeq" id="WP_145830806.1">
    <property type="nucleotide sequence ID" value="NZ_BOMX01000146.1"/>
</dbReference>
<protein>
    <submittedName>
        <fullName evidence="1">Uncharacterized protein</fullName>
    </submittedName>
</protein>
<comment type="caution">
    <text evidence="1">The sequence shown here is derived from an EMBL/GenBank/DDBJ whole genome shotgun (WGS) entry which is preliminary data.</text>
</comment>
<accession>A0A561WIA6</accession>
<gene>
    <name evidence="1" type="ORF">FHX34_102134</name>
</gene>
<dbReference type="EMBL" id="VIWY01000002">
    <property type="protein sequence ID" value="TWG23585.1"/>
    <property type="molecule type" value="Genomic_DNA"/>
</dbReference>
<sequence length="84" mass="9440">MRRREKSRPGGERLKPPRWIVHRVVGLMHFGGRDAEGALVLGDETRERLQSARDEWCRDNGCWRPGPSCAEAGEQPCAGRRAAS</sequence>
<dbReference type="Proteomes" id="UP000320239">
    <property type="component" value="Unassembled WGS sequence"/>
</dbReference>
<name>A0A561WIA6_ACTTI</name>
<keyword evidence="2" id="KW-1185">Reference proteome</keyword>
<organism evidence="1 2">
    <name type="scientific">Actinoplanes teichomyceticus</name>
    <dbReference type="NCBI Taxonomy" id="1867"/>
    <lineage>
        <taxon>Bacteria</taxon>
        <taxon>Bacillati</taxon>
        <taxon>Actinomycetota</taxon>
        <taxon>Actinomycetes</taxon>
        <taxon>Micromonosporales</taxon>
        <taxon>Micromonosporaceae</taxon>
        <taxon>Actinoplanes</taxon>
    </lineage>
</organism>
<evidence type="ECO:0000313" key="1">
    <source>
        <dbReference type="EMBL" id="TWG23585.1"/>
    </source>
</evidence>
<reference evidence="1 2" key="1">
    <citation type="submission" date="2019-06" db="EMBL/GenBank/DDBJ databases">
        <title>Sequencing the genomes of 1000 actinobacteria strains.</title>
        <authorList>
            <person name="Klenk H.-P."/>
        </authorList>
    </citation>
    <scope>NUCLEOTIDE SEQUENCE [LARGE SCALE GENOMIC DNA]</scope>
    <source>
        <strain evidence="1 2">DSM 43866</strain>
    </source>
</reference>
<proteinExistence type="predicted"/>
<dbReference type="OrthoDB" id="9793014at2"/>
<evidence type="ECO:0000313" key="2">
    <source>
        <dbReference type="Proteomes" id="UP000320239"/>
    </source>
</evidence>
<dbReference type="AlphaFoldDB" id="A0A561WIA6"/>